<dbReference type="Proteomes" id="UP000834106">
    <property type="component" value="Chromosome 1"/>
</dbReference>
<evidence type="ECO:0000313" key="2">
    <source>
        <dbReference type="EMBL" id="CAI9755187.1"/>
    </source>
</evidence>
<sequence length="210" mass="23732">MPILLRPFLLLSLLLIFSSSFSQSLPFSKYQTILSLSHSLASRVATLRESRGDHDGASRARSMAHNLERGLGLGFYKIAWNMGWNYVKNYAWRNMLSFENLGTLSSDMTELLGSLAELTRVNSDAERVAWFGRNYNKVIRVSKSLFGRLLEVFRQPGPLREVVETLQKEVVEGDLVRDCLELGGNDLNDLIRLLKDVALQYTTASSRSDL</sequence>
<keyword evidence="3" id="KW-1185">Reference proteome</keyword>
<evidence type="ECO:0000256" key="1">
    <source>
        <dbReference type="SAM" id="SignalP"/>
    </source>
</evidence>
<feature type="chain" id="PRO_5042258834" evidence="1">
    <location>
        <begin position="25"/>
        <end position="210"/>
    </location>
</feature>
<protein>
    <submittedName>
        <fullName evidence="2">Uncharacterized protein</fullName>
    </submittedName>
</protein>
<keyword evidence="1" id="KW-0732">Signal</keyword>
<proteinExistence type="predicted"/>
<reference evidence="2" key="1">
    <citation type="submission" date="2023-05" db="EMBL/GenBank/DDBJ databases">
        <authorList>
            <person name="Huff M."/>
        </authorList>
    </citation>
    <scope>NUCLEOTIDE SEQUENCE</scope>
</reference>
<gene>
    <name evidence="2" type="ORF">FPE_LOCUS2618</name>
</gene>
<accession>A0AAD2DHW9</accession>
<dbReference type="PANTHER" id="PTHR36806">
    <property type="entry name" value="ADENINE PHOSPHORIBOSYLTRANSFERASE"/>
    <property type="match status" value="1"/>
</dbReference>
<feature type="signal peptide" evidence="1">
    <location>
        <begin position="1"/>
        <end position="24"/>
    </location>
</feature>
<organism evidence="2 3">
    <name type="scientific">Fraxinus pennsylvanica</name>
    <dbReference type="NCBI Taxonomy" id="56036"/>
    <lineage>
        <taxon>Eukaryota</taxon>
        <taxon>Viridiplantae</taxon>
        <taxon>Streptophyta</taxon>
        <taxon>Embryophyta</taxon>
        <taxon>Tracheophyta</taxon>
        <taxon>Spermatophyta</taxon>
        <taxon>Magnoliopsida</taxon>
        <taxon>eudicotyledons</taxon>
        <taxon>Gunneridae</taxon>
        <taxon>Pentapetalae</taxon>
        <taxon>asterids</taxon>
        <taxon>lamiids</taxon>
        <taxon>Lamiales</taxon>
        <taxon>Oleaceae</taxon>
        <taxon>Oleeae</taxon>
        <taxon>Fraxinus</taxon>
    </lineage>
</organism>
<dbReference type="EMBL" id="OU503036">
    <property type="protein sequence ID" value="CAI9755187.1"/>
    <property type="molecule type" value="Genomic_DNA"/>
</dbReference>
<name>A0AAD2DHW9_9LAMI</name>
<evidence type="ECO:0000313" key="3">
    <source>
        <dbReference type="Proteomes" id="UP000834106"/>
    </source>
</evidence>
<dbReference type="AlphaFoldDB" id="A0AAD2DHW9"/>